<dbReference type="EMBL" id="RCHS01004145">
    <property type="protein sequence ID" value="RMX37398.1"/>
    <property type="molecule type" value="Genomic_DNA"/>
</dbReference>
<name>A0A3M6T7Y2_POCDA</name>
<proteinExistence type="predicted"/>
<protein>
    <submittedName>
        <fullName evidence="2">Uncharacterized protein</fullName>
    </submittedName>
</protein>
<dbReference type="Proteomes" id="UP000275408">
    <property type="component" value="Unassembled WGS sequence"/>
</dbReference>
<sequence length="144" mass="15860">MSALLAYNLSRTNMQSGLQMSFTIFIQIIIKIKDYWLKLISLSACFLIYSPALFTRMSNLSSVSLMSLAKALTDSNEFRSKILTRTLSLPVSAIMSFAASVALCSSRQAKMTLAPLLARSEAVSFPIPVFAPVTITVLPKQRQC</sequence>
<keyword evidence="1" id="KW-0812">Transmembrane</keyword>
<evidence type="ECO:0000313" key="3">
    <source>
        <dbReference type="Proteomes" id="UP000275408"/>
    </source>
</evidence>
<reference evidence="2 3" key="1">
    <citation type="journal article" date="2018" name="Sci. Rep.">
        <title>Comparative analysis of the Pocillopora damicornis genome highlights role of immune system in coral evolution.</title>
        <authorList>
            <person name="Cunning R."/>
            <person name="Bay R.A."/>
            <person name="Gillette P."/>
            <person name="Baker A.C."/>
            <person name="Traylor-Knowles N."/>
        </authorList>
    </citation>
    <scope>NUCLEOTIDE SEQUENCE [LARGE SCALE GENOMIC DNA]</scope>
    <source>
        <strain evidence="2">RSMAS</strain>
        <tissue evidence="2">Whole animal</tissue>
    </source>
</reference>
<accession>A0A3M6T7Y2</accession>
<gene>
    <name evidence="2" type="ORF">pdam_00013814</name>
</gene>
<feature type="non-terminal residue" evidence="2">
    <location>
        <position position="144"/>
    </location>
</feature>
<comment type="caution">
    <text evidence="2">The sequence shown here is derived from an EMBL/GenBank/DDBJ whole genome shotgun (WGS) entry which is preliminary data.</text>
</comment>
<feature type="transmembrane region" description="Helical" evidence="1">
    <location>
        <begin position="35"/>
        <end position="54"/>
    </location>
</feature>
<evidence type="ECO:0000256" key="1">
    <source>
        <dbReference type="SAM" id="Phobius"/>
    </source>
</evidence>
<feature type="transmembrane region" description="Helical" evidence="1">
    <location>
        <begin position="82"/>
        <end position="104"/>
    </location>
</feature>
<keyword evidence="1" id="KW-1133">Transmembrane helix</keyword>
<evidence type="ECO:0000313" key="2">
    <source>
        <dbReference type="EMBL" id="RMX37398.1"/>
    </source>
</evidence>
<keyword evidence="3" id="KW-1185">Reference proteome</keyword>
<dbReference type="AlphaFoldDB" id="A0A3M6T7Y2"/>
<keyword evidence="1" id="KW-0472">Membrane</keyword>
<organism evidence="2 3">
    <name type="scientific">Pocillopora damicornis</name>
    <name type="common">Cauliflower coral</name>
    <name type="synonym">Millepora damicornis</name>
    <dbReference type="NCBI Taxonomy" id="46731"/>
    <lineage>
        <taxon>Eukaryota</taxon>
        <taxon>Metazoa</taxon>
        <taxon>Cnidaria</taxon>
        <taxon>Anthozoa</taxon>
        <taxon>Hexacorallia</taxon>
        <taxon>Scleractinia</taxon>
        <taxon>Astrocoeniina</taxon>
        <taxon>Pocilloporidae</taxon>
        <taxon>Pocillopora</taxon>
    </lineage>
</organism>